<dbReference type="RefSeq" id="WP_379799974.1">
    <property type="nucleotide sequence ID" value="NZ_JBHSFY010000012.1"/>
</dbReference>
<reference evidence="3" key="1">
    <citation type="journal article" date="2019" name="Int. J. Syst. Evol. Microbiol.">
        <title>The Global Catalogue of Microorganisms (GCM) 10K type strain sequencing project: providing services to taxonomists for standard genome sequencing and annotation.</title>
        <authorList>
            <consortium name="The Broad Institute Genomics Platform"/>
            <consortium name="The Broad Institute Genome Sequencing Center for Infectious Disease"/>
            <person name="Wu L."/>
            <person name="Ma J."/>
        </authorList>
    </citation>
    <scope>NUCLEOTIDE SEQUENCE [LARGE SCALE GENOMIC DNA]</scope>
    <source>
        <strain evidence="3">NBRC 103627</strain>
    </source>
</reference>
<sequence length="341" mass="40358">MMNPQFPVNRVEMEFSQWKAREERFNTLFSITPAKNRSLLAEKLRQFERIRTKYRSSKNIEEQHTLRILKMEIQRMSKQLYPSFISRILRKIITSTQNQLSLRSEAKKDERNFNSLNEEVQRIGFPDLSEKLKNLIDKEQENFSIPLSYYLNEKEKITHTLSFSKNAEGHFELDGFKSSLQNNSRPEDIREYYFKNALENNFKVNEAYNLLSGRSVEHNQSWFQLDFNDRDASGSYHLKEFRNEYAYDLEKTLKAIPLKEISNTYEMEKLKHALRQGDSVSAVLIKNGRENQVYIEANPQFRSLNIYDQHFRKIQKASSKNQAAALPKQSVQKGIKSKMQQ</sequence>
<name>A0ABV8ZHT5_9FLAO</name>
<evidence type="ECO:0000313" key="2">
    <source>
        <dbReference type="EMBL" id="MFC4478941.1"/>
    </source>
</evidence>
<evidence type="ECO:0000256" key="1">
    <source>
        <dbReference type="SAM" id="MobiDB-lite"/>
    </source>
</evidence>
<protein>
    <submittedName>
        <fullName evidence="2">Uncharacterized protein</fullName>
    </submittedName>
</protein>
<keyword evidence="3" id="KW-1185">Reference proteome</keyword>
<dbReference type="EMBL" id="JBHSFY010000012">
    <property type="protein sequence ID" value="MFC4478941.1"/>
    <property type="molecule type" value="Genomic_DNA"/>
</dbReference>
<proteinExistence type="predicted"/>
<evidence type="ECO:0000313" key="3">
    <source>
        <dbReference type="Proteomes" id="UP001596003"/>
    </source>
</evidence>
<dbReference type="Proteomes" id="UP001596003">
    <property type="component" value="Unassembled WGS sequence"/>
</dbReference>
<feature type="region of interest" description="Disordered" evidence="1">
    <location>
        <begin position="318"/>
        <end position="341"/>
    </location>
</feature>
<gene>
    <name evidence="2" type="ORF">ACFO3N_17835</name>
</gene>
<comment type="caution">
    <text evidence="2">The sequence shown here is derived from an EMBL/GenBank/DDBJ whole genome shotgun (WGS) entry which is preliminary data.</text>
</comment>
<organism evidence="2 3">
    <name type="scientific">Flavobacterium chungangensis</name>
    <dbReference type="NCBI Taxonomy" id="2708132"/>
    <lineage>
        <taxon>Bacteria</taxon>
        <taxon>Pseudomonadati</taxon>
        <taxon>Bacteroidota</taxon>
        <taxon>Flavobacteriia</taxon>
        <taxon>Flavobacteriales</taxon>
        <taxon>Flavobacteriaceae</taxon>
        <taxon>Flavobacterium</taxon>
    </lineage>
</organism>
<accession>A0ABV8ZHT5</accession>